<evidence type="ECO:0000256" key="1">
    <source>
        <dbReference type="ARBA" id="ARBA00022723"/>
    </source>
</evidence>
<dbReference type="SUPFAM" id="SSF90229">
    <property type="entry name" value="CCCH zinc finger"/>
    <property type="match status" value="1"/>
</dbReference>
<evidence type="ECO:0000313" key="8">
    <source>
        <dbReference type="EMBL" id="KAG6529111.1"/>
    </source>
</evidence>
<sequence length="189" mass="20234">MKTGSCKYGYACKFNHPDPQPATTGATIPLTGSSAYGYPNSVTTTSAPPVIGGLSSWSLSSVPYMSSPHMHALPAYVPLVLPPTQGTMGVQQGWSTYMGQPVCTFYTAYGSCKFGTACRYDHPIIGYYGYTLPCFSYPISSVALSNQNTKSLKLPGQFSKSGRHNLENHEHGNTSTDTPSKTEAPEESP</sequence>
<proteinExistence type="predicted"/>
<comment type="caution">
    <text evidence="8">The sequence shown here is derived from an EMBL/GenBank/DDBJ whole genome shotgun (WGS) entry which is preliminary data.</text>
</comment>
<feature type="domain" description="C3H1-type" evidence="7">
    <location>
        <begin position="97"/>
        <end position="125"/>
    </location>
</feature>
<feature type="zinc finger region" description="C3H1-type" evidence="5">
    <location>
        <begin position="1"/>
        <end position="19"/>
    </location>
</feature>
<name>A0A8J5LKM9_ZINOF</name>
<evidence type="ECO:0000256" key="4">
    <source>
        <dbReference type="ARBA" id="ARBA00023125"/>
    </source>
</evidence>
<dbReference type="AlphaFoldDB" id="A0A8J5LKM9"/>
<evidence type="ECO:0000313" key="9">
    <source>
        <dbReference type="Proteomes" id="UP000734854"/>
    </source>
</evidence>
<dbReference type="InterPro" id="IPR036855">
    <property type="entry name" value="Znf_CCCH_sf"/>
</dbReference>
<dbReference type="EMBL" id="JACMSC010000003">
    <property type="protein sequence ID" value="KAG6529111.1"/>
    <property type="molecule type" value="Genomic_DNA"/>
</dbReference>
<evidence type="ECO:0000256" key="2">
    <source>
        <dbReference type="ARBA" id="ARBA00022771"/>
    </source>
</evidence>
<dbReference type="PANTHER" id="PTHR12506:SF50">
    <property type="entry name" value="ZINC FINGER CCCH DOMAIN-CONTAINING PROTEIN 26"/>
    <property type="match status" value="1"/>
</dbReference>
<dbReference type="GO" id="GO:0003729">
    <property type="term" value="F:mRNA binding"/>
    <property type="evidence" value="ECO:0007669"/>
    <property type="project" value="TreeGrafter"/>
</dbReference>
<evidence type="ECO:0000256" key="5">
    <source>
        <dbReference type="PROSITE-ProRule" id="PRU00723"/>
    </source>
</evidence>
<dbReference type="GO" id="GO:0008270">
    <property type="term" value="F:zinc ion binding"/>
    <property type="evidence" value="ECO:0007669"/>
    <property type="project" value="UniProtKB-KW"/>
</dbReference>
<dbReference type="InterPro" id="IPR000571">
    <property type="entry name" value="Znf_CCCH"/>
</dbReference>
<dbReference type="SMART" id="SM00356">
    <property type="entry name" value="ZnF_C3H1"/>
    <property type="match status" value="2"/>
</dbReference>
<dbReference type="Gene3D" id="3.30.1370.210">
    <property type="match status" value="1"/>
</dbReference>
<dbReference type="Pfam" id="PF00642">
    <property type="entry name" value="zf-CCCH"/>
    <property type="match status" value="2"/>
</dbReference>
<evidence type="ECO:0000256" key="3">
    <source>
        <dbReference type="ARBA" id="ARBA00022833"/>
    </source>
</evidence>
<feature type="zinc finger region" description="C3H1-type" evidence="5">
    <location>
        <begin position="97"/>
        <end position="125"/>
    </location>
</feature>
<accession>A0A8J5LKM9</accession>
<dbReference type="PROSITE" id="PS50103">
    <property type="entry name" value="ZF_C3H1"/>
    <property type="match status" value="2"/>
</dbReference>
<keyword evidence="9" id="KW-1185">Reference proteome</keyword>
<evidence type="ECO:0000259" key="7">
    <source>
        <dbReference type="PROSITE" id="PS50103"/>
    </source>
</evidence>
<keyword evidence="3 5" id="KW-0862">Zinc</keyword>
<protein>
    <recommendedName>
        <fullName evidence="7">C3H1-type domain-containing protein</fullName>
    </recommendedName>
</protein>
<dbReference type="PANTHER" id="PTHR12506">
    <property type="entry name" value="PROTEIN PHOSPHATASE RELATED"/>
    <property type="match status" value="1"/>
</dbReference>
<dbReference type="InterPro" id="IPR050974">
    <property type="entry name" value="Plant_ZF_CCCH"/>
</dbReference>
<feature type="region of interest" description="Disordered" evidence="6">
    <location>
        <begin position="154"/>
        <end position="189"/>
    </location>
</feature>
<feature type="domain" description="C3H1-type" evidence="7">
    <location>
        <begin position="1"/>
        <end position="19"/>
    </location>
</feature>
<gene>
    <name evidence="8" type="ORF">ZIOFF_011305</name>
</gene>
<dbReference type="GO" id="GO:0003677">
    <property type="term" value="F:DNA binding"/>
    <property type="evidence" value="ECO:0007669"/>
    <property type="project" value="UniProtKB-KW"/>
</dbReference>
<dbReference type="Proteomes" id="UP000734854">
    <property type="component" value="Unassembled WGS sequence"/>
</dbReference>
<evidence type="ECO:0000256" key="6">
    <source>
        <dbReference type="SAM" id="MobiDB-lite"/>
    </source>
</evidence>
<keyword evidence="1 5" id="KW-0479">Metal-binding</keyword>
<keyword evidence="2 5" id="KW-0863">Zinc-finger</keyword>
<organism evidence="8 9">
    <name type="scientific">Zingiber officinale</name>
    <name type="common">Ginger</name>
    <name type="synonym">Amomum zingiber</name>
    <dbReference type="NCBI Taxonomy" id="94328"/>
    <lineage>
        <taxon>Eukaryota</taxon>
        <taxon>Viridiplantae</taxon>
        <taxon>Streptophyta</taxon>
        <taxon>Embryophyta</taxon>
        <taxon>Tracheophyta</taxon>
        <taxon>Spermatophyta</taxon>
        <taxon>Magnoliopsida</taxon>
        <taxon>Liliopsida</taxon>
        <taxon>Zingiberales</taxon>
        <taxon>Zingiberaceae</taxon>
        <taxon>Zingiber</taxon>
    </lineage>
</organism>
<reference evidence="8 9" key="1">
    <citation type="submission" date="2020-08" db="EMBL/GenBank/DDBJ databases">
        <title>Plant Genome Project.</title>
        <authorList>
            <person name="Zhang R.-G."/>
        </authorList>
    </citation>
    <scope>NUCLEOTIDE SEQUENCE [LARGE SCALE GENOMIC DNA]</scope>
    <source>
        <tissue evidence="8">Rhizome</tissue>
    </source>
</reference>
<keyword evidence="4" id="KW-0238">DNA-binding</keyword>